<feature type="compositionally biased region" description="Low complexity" evidence="1">
    <location>
        <begin position="339"/>
        <end position="356"/>
    </location>
</feature>
<evidence type="ECO:0000256" key="1">
    <source>
        <dbReference type="SAM" id="MobiDB-lite"/>
    </source>
</evidence>
<dbReference type="RefSeq" id="XP_066801382.1">
    <property type="nucleotide sequence ID" value="XM_066947923.1"/>
</dbReference>
<proteinExistence type="predicted"/>
<feature type="region of interest" description="Disordered" evidence="1">
    <location>
        <begin position="112"/>
        <end position="167"/>
    </location>
</feature>
<dbReference type="AlphaFoldDB" id="A0AAW0YIK6"/>
<comment type="caution">
    <text evidence="3">The sequence shown here is derived from an EMBL/GenBank/DDBJ whole genome shotgun (WGS) entry which is preliminary data.</text>
</comment>
<accession>A0AAW0YIK6</accession>
<dbReference type="GO" id="GO:0006891">
    <property type="term" value="P:intra-Golgi vesicle-mediated transport"/>
    <property type="evidence" value="ECO:0007669"/>
    <property type="project" value="InterPro"/>
</dbReference>
<reference evidence="3 4" key="1">
    <citation type="journal article" date="2024" name="bioRxiv">
        <title>Comparative genomics of Cryptococcus and Kwoniella reveals pathogenesis evolution and contrasting karyotype dynamics via intercentromeric recombination or chromosome fusion.</title>
        <authorList>
            <person name="Coelho M.A."/>
            <person name="David-Palma M."/>
            <person name="Shea T."/>
            <person name="Bowers K."/>
            <person name="McGinley-Smith S."/>
            <person name="Mohammad A.W."/>
            <person name="Gnirke A."/>
            <person name="Yurkov A.M."/>
            <person name="Nowrousian M."/>
            <person name="Sun S."/>
            <person name="Cuomo C.A."/>
            <person name="Heitman J."/>
        </authorList>
    </citation>
    <scope>NUCLEOTIDE SEQUENCE [LARGE SCALE GENOMIC DNA]</scope>
    <source>
        <strain evidence="3 4">CBS 13917</strain>
    </source>
</reference>
<dbReference type="GO" id="GO:1990071">
    <property type="term" value="C:TRAPPII protein complex"/>
    <property type="evidence" value="ECO:0007669"/>
    <property type="project" value="InterPro"/>
</dbReference>
<dbReference type="GO" id="GO:0005802">
    <property type="term" value="C:trans-Golgi network"/>
    <property type="evidence" value="ECO:0007669"/>
    <property type="project" value="TreeGrafter"/>
</dbReference>
<dbReference type="InterPro" id="IPR055420">
    <property type="entry name" value="IgD3_Trs65"/>
</dbReference>
<protein>
    <recommendedName>
        <fullName evidence="2">Trafficking protein particle complex II-specific subunit 65 IgD3 domain-containing protein</fullName>
    </recommendedName>
</protein>
<organism evidence="3 4">
    <name type="scientific">Kwoniella newhampshirensis</name>
    <dbReference type="NCBI Taxonomy" id="1651941"/>
    <lineage>
        <taxon>Eukaryota</taxon>
        <taxon>Fungi</taxon>
        <taxon>Dikarya</taxon>
        <taxon>Basidiomycota</taxon>
        <taxon>Agaricomycotina</taxon>
        <taxon>Tremellomycetes</taxon>
        <taxon>Tremellales</taxon>
        <taxon>Cryptococcaceae</taxon>
        <taxon>Kwoniella</taxon>
    </lineage>
</organism>
<name>A0AAW0YIK6_9TREE</name>
<dbReference type="Pfam" id="PF12735">
    <property type="entry name" value="IgD3_Trs65"/>
    <property type="match status" value="1"/>
</dbReference>
<feature type="compositionally biased region" description="Low complexity" evidence="1">
    <location>
        <begin position="125"/>
        <end position="146"/>
    </location>
</feature>
<evidence type="ECO:0000259" key="2">
    <source>
        <dbReference type="Pfam" id="PF12735"/>
    </source>
</evidence>
<dbReference type="Proteomes" id="UP001388673">
    <property type="component" value="Unassembled WGS sequence"/>
</dbReference>
<dbReference type="GeneID" id="92182086"/>
<sequence length="798" mass="87297">MPSPLSPSTHYEALFHASSIDLVIPEISSFPPNPEDDQLPEWWLGVQAAPSRSTAYFDEKLFYLVAMSLSDDSLANVPGTPALDAKEPTSEMLRFLGRLQLSITASFIPQLGPIDQKRPVPPTPSTLSSSTLAPPTSSHLPPTAATGPEGDSHLPPVTPNPFPAMSSGEEQYAHVEGVVVWEGAVEEQSGPWEVGKERKSGGSGRRVFRREGGWEVIWQGEVPVAYVRSPIQNPLLALTASVTLRDQTTHTKTHRRGTLSLDAVSIRSGTETIRTDETDPEEYDFDDGEDLAQMEEIDLLGGLVGDKETMPTTRLAPSLRQDLALPSAPMTSPLPVSAITPSTAPSIVTSTTSSTSGPNRERAHLPSSALPSISTTLRKSYRRVLSLAPGLRVRMRTLFLPQLLPPRSSEDANDDEIEGERRVVLCVEVENSVESDLRNGFEVEKVNVEVGGKGGKATTELVCQPAGDVFPLRLGSIEQYNLLYAVSIASRTVREVNSKGVEEAVANSLGRGDEQRPVSITVIGRPYHGQDRTSLAYPTHTFHSRWNCSLDLAPFYASQSAKQAQPIKNRFSKTLYAPPNAIVGDKRYSLASLVSAEKDREHAQMQARNRPLMPSQAMNVPSNNRVASLARFAPSEHGLLMSVKLLPQAQREGSTSTIIKPLEPFSIEVFVHNRTDEVRRFRLSIPSREGSGWDVRVREVLDRRRKRRDDEPDWGLEDPVLKSALASHIASAPALIPLENDIRCGPLLPGTSLSARIRFMALREGVHRVDKLRVIGVGDEVDFVMSPVLDVVVGESDV</sequence>
<dbReference type="InterPro" id="IPR024662">
    <property type="entry name" value="Trs65"/>
</dbReference>
<gene>
    <name evidence="3" type="ORF">IAR55_004828</name>
</gene>
<feature type="domain" description="Trafficking protein particle complex II-specific subunit 65 IgD3" evidence="2">
    <location>
        <begin position="656"/>
        <end position="779"/>
    </location>
</feature>
<feature type="region of interest" description="Disordered" evidence="1">
    <location>
        <begin position="337"/>
        <end position="366"/>
    </location>
</feature>
<dbReference type="EMBL" id="JBCAWK010000009">
    <property type="protein sequence ID" value="KAK8849494.1"/>
    <property type="molecule type" value="Genomic_DNA"/>
</dbReference>
<evidence type="ECO:0000313" key="4">
    <source>
        <dbReference type="Proteomes" id="UP001388673"/>
    </source>
</evidence>
<dbReference type="PANTHER" id="PTHR28159:SF1">
    <property type="entry name" value="TRAFFICKING PROTEIN PARTICLE COMPLEX II-SPECIFIC SUBUNIT 65"/>
    <property type="match status" value="1"/>
</dbReference>
<dbReference type="KEGG" id="kne:92182086"/>
<keyword evidence="4" id="KW-1185">Reference proteome</keyword>
<dbReference type="PANTHER" id="PTHR28159">
    <property type="entry name" value="TRAFFICKING PROTEIN PARTICLE COMPLEX II-SPECIFIC SUBUNIT 65"/>
    <property type="match status" value="1"/>
</dbReference>
<evidence type="ECO:0000313" key="3">
    <source>
        <dbReference type="EMBL" id="KAK8849494.1"/>
    </source>
</evidence>